<evidence type="ECO:0000259" key="2">
    <source>
        <dbReference type="Pfam" id="PF08327"/>
    </source>
</evidence>
<comment type="similarity">
    <text evidence="1">Belongs to the AHA1 family.</text>
</comment>
<accession>A0A7D4E805</accession>
<dbReference type="RefSeq" id="WP_173146048.1">
    <property type="nucleotide sequence ID" value="NZ_CP053985.1"/>
</dbReference>
<name>A0A7D4E805_9BURK</name>
<dbReference type="InterPro" id="IPR023393">
    <property type="entry name" value="START-like_dom_sf"/>
</dbReference>
<dbReference type="Gene3D" id="3.30.530.20">
    <property type="match status" value="1"/>
</dbReference>
<dbReference type="SUPFAM" id="SSF55961">
    <property type="entry name" value="Bet v1-like"/>
    <property type="match status" value="1"/>
</dbReference>
<dbReference type="InterPro" id="IPR013538">
    <property type="entry name" value="ASHA1/2-like_C"/>
</dbReference>
<dbReference type="Pfam" id="PF08327">
    <property type="entry name" value="AHSA1"/>
    <property type="match status" value="1"/>
</dbReference>
<protein>
    <submittedName>
        <fullName evidence="3">SRPBCC family protein</fullName>
    </submittedName>
</protein>
<reference evidence="3 4" key="1">
    <citation type="submission" date="2020-05" db="EMBL/GenBank/DDBJ databases">
        <title>FDA dAtabase for Regulatory Grade micrObial Sequences (FDA-ARGOS): Supporting development and validation of Infectious Disease Dx tests.</title>
        <authorList>
            <person name="Sproer C."/>
            <person name="Gronow S."/>
            <person name="Severitt S."/>
            <person name="Schroder I."/>
            <person name="Tallon L."/>
            <person name="Sadzewicz L."/>
            <person name="Zhao X."/>
            <person name="Vavikolanu K."/>
            <person name="Mehta A."/>
            <person name="Aluvathingal J."/>
            <person name="Nadendla S."/>
            <person name="Myers T."/>
            <person name="Yan Y."/>
            <person name="Sichtig H."/>
        </authorList>
    </citation>
    <scope>NUCLEOTIDE SEQUENCE [LARGE SCALE GENOMIC DNA]</scope>
    <source>
        <strain evidence="3 4">FDAARGOS_790</strain>
    </source>
</reference>
<evidence type="ECO:0000256" key="1">
    <source>
        <dbReference type="ARBA" id="ARBA00006817"/>
    </source>
</evidence>
<evidence type="ECO:0000313" key="3">
    <source>
        <dbReference type="EMBL" id="QKH37191.1"/>
    </source>
</evidence>
<evidence type="ECO:0000313" key="4">
    <source>
        <dbReference type="Proteomes" id="UP000500970"/>
    </source>
</evidence>
<sequence>MSEHGVVLDPTSIRFTRILPASVDEVWAFLTESEKRGRWLASGDMELREGGGVTLRFMHADLSSVAEPVPEAYKPYEGGVTTQGIVTRCEPPHLLAFTWGGSPGHPSEVTFELSPQGQETRLVLTHRKLASRDGMVDVAGGWHVHLGVLEARLAGRAPGPFWSVLGQVESEYRDRIPSGQSR</sequence>
<dbReference type="Proteomes" id="UP000500970">
    <property type="component" value="Chromosome"/>
</dbReference>
<gene>
    <name evidence="3" type="ORF">FOC84_20525</name>
</gene>
<proteinExistence type="inferred from homology"/>
<feature type="domain" description="Activator of Hsp90 ATPase homologue 1/2-like C-terminal" evidence="2">
    <location>
        <begin position="21"/>
        <end position="153"/>
    </location>
</feature>
<dbReference type="EMBL" id="CP053985">
    <property type="protein sequence ID" value="QKH37191.1"/>
    <property type="molecule type" value="Genomic_DNA"/>
</dbReference>
<dbReference type="KEGG" id="apes:FOC84_20525"/>
<organism evidence="3 4">
    <name type="scientific">Achromobacter pestifer</name>
    <dbReference type="NCBI Taxonomy" id="1353889"/>
    <lineage>
        <taxon>Bacteria</taxon>
        <taxon>Pseudomonadati</taxon>
        <taxon>Pseudomonadota</taxon>
        <taxon>Betaproteobacteria</taxon>
        <taxon>Burkholderiales</taxon>
        <taxon>Alcaligenaceae</taxon>
        <taxon>Achromobacter</taxon>
    </lineage>
</organism>
<dbReference type="CDD" id="cd08899">
    <property type="entry name" value="SRPBCC_CalC_Aha1-like_6"/>
    <property type="match status" value="1"/>
</dbReference>
<keyword evidence="4" id="KW-1185">Reference proteome</keyword>
<dbReference type="AlphaFoldDB" id="A0A7D4E805"/>